<dbReference type="InParanoid" id="A0A067P4A6"/>
<gene>
    <name evidence="1" type="ORF">JAAARDRAFT_212042</name>
</gene>
<dbReference type="Proteomes" id="UP000027265">
    <property type="component" value="Unassembled WGS sequence"/>
</dbReference>
<evidence type="ECO:0008006" key="3">
    <source>
        <dbReference type="Google" id="ProtNLM"/>
    </source>
</evidence>
<dbReference type="InterPro" id="IPR032675">
    <property type="entry name" value="LRR_dom_sf"/>
</dbReference>
<reference evidence="2" key="1">
    <citation type="journal article" date="2014" name="Proc. Natl. Acad. Sci. U.S.A.">
        <title>Extensive sampling of basidiomycete genomes demonstrates inadequacy of the white-rot/brown-rot paradigm for wood decay fungi.</title>
        <authorList>
            <person name="Riley R."/>
            <person name="Salamov A.A."/>
            <person name="Brown D.W."/>
            <person name="Nagy L.G."/>
            <person name="Floudas D."/>
            <person name="Held B.W."/>
            <person name="Levasseur A."/>
            <person name="Lombard V."/>
            <person name="Morin E."/>
            <person name="Otillar R."/>
            <person name="Lindquist E.A."/>
            <person name="Sun H."/>
            <person name="LaButti K.M."/>
            <person name="Schmutz J."/>
            <person name="Jabbour D."/>
            <person name="Luo H."/>
            <person name="Baker S.E."/>
            <person name="Pisabarro A.G."/>
            <person name="Walton J.D."/>
            <person name="Blanchette R.A."/>
            <person name="Henrissat B."/>
            <person name="Martin F."/>
            <person name="Cullen D."/>
            <person name="Hibbett D.S."/>
            <person name="Grigoriev I.V."/>
        </authorList>
    </citation>
    <scope>NUCLEOTIDE SEQUENCE [LARGE SCALE GENOMIC DNA]</scope>
    <source>
        <strain evidence="2">MUCL 33604</strain>
    </source>
</reference>
<dbReference type="Gene3D" id="3.80.10.10">
    <property type="entry name" value="Ribonuclease Inhibitor"/>
    <property type="match status" value="1"/>
</dbReference>
<proteinExistence type="predicted"/>
<evidence type="ECO:0000313" key="2">
    <source>
        <dbReference type="Proteomes" id="UP000027265"/>
    </source>
</evidence>
<name>A0A067P4A6_9AGAM</name>
<dbReference type="AlphaFoldDB" id="A0A067P4A6"/>
<accession>A0A067P4A6</accession>
<protein>
    <recommendedName>
        <fullName evidence="3">F-box domain-containing protein</fullName>
    </recommendedName>
</protein>
<keyword evidence="2" id="KW-1185">Reference proteome</keyword>
<dbReference type="STRING" id="933084.A0A067P4A6"/>
<sequence>MHKAWNVLEIFEIIATFAGGGKLANVVSLALTCHDFTEPSLNIIWHTLPDIAPLIMCMPSDLWETERIWVSFEYFTMIKFRRSLVESDWERFDYYAPRVKELGEHPEEYHQPRRMALHPNVYRDLVPRRHPARLLQQLRNLIWKWPYDGFAPKDPNFCPRGEFITFALLFINPRLARLRIFYGDLRSNESLPPMTALLLQLPISCPNLEILRLHDLNPGQGLSQPLSQSLMGLHSLRSLTICTPLSDEAWFHLAGLPALEKVFANLQLVNGALPCIPLNPAPFRALSQVDLTASLDPSLPLLKSLRESPIVHISIILPTPPTRRDICRFIDILTGSERWRNTLNIIDISPSPTNTAEAQGALSPLQPLFVLKQVTVFRWDWPSFRPLNDGDLGELAQSWPKLRVLSMGYGEVDCTLQGACATLRGLVPLARHCPKLYCLRIPLIVKASDTIGLQVVAKKSRDRRNLLISCEEWRFCDQSNQELRTVAKFLRVAFGDVKLTMQRRTRLSFEMTHRSRTVYEFLNKF</sequence>
<dbReference type="EMBL" id="KL197775">
    <property type="protein sequence ID" value="KDQ49743.1"/>
    <property type="molecule type" value="Genomic_DNA"/>
</dbReference>
<dbReference type="HOGENOM" id="CLU_021164_0_0_1"/>
<organism evidence="1 2">
    <name type="scientific">Jaapia argillacea MUCL 33604</name>
    <dbReference type="NCBI Taxonomy" id="933084"/>
    <lineage>
        <taxon>Eukaryota</taxon>
        <taxon>Fungi</taxon>
        <taxon>Dikarya</taxon>
        <taxon>Basidiomycota</taxon>
        <taxon>Agaricomycotina</taxon>
        <taxon>Agaricomycetes</taxon>
        <taxon>Agaricomycetidae</taxon>
        <taxon>Jaapiales</taxon>
        <taxon>Jaapiaceae</taxon>
        <taxon>Jaapia</taxon>
    </lineage>
</organism>
<dbReference type="OrthoDB" id="3258386at2759"/>
<evidence type="ECO:0000313" key="1">
    <source>
        <dbReference type="EMBL" id="KDQ49743.1"/>
    </source>
</evidence>